<dbReference type="eggNOG" id="ENOG5033MAS">
    <property type="taxonomic scope" value="Bacteria"/>
</dbReference>
<dbReference type="Gene3D" id="1.10.1220.10">
    <property type="entry name" value="Met repressor-like"/>
    <property type="match status" value="1"/>
</dbReference>
<reference evidence="1" key="1">
    <citation type="journal article" date="2009" name="Environ. Microbiol.">
        <title>Dynamics of genome evolution in facultative symbionts of aphids.</title>
        <authorList>
            <person name="Degnan P.H."/>
            <person name="Leonardo T.E."/>
            <person name="Cass B.N."/>
            <person name="Hurwitz B."/>
            <person name="Stern D."/>
            <person name="Gibbs R.A."/>
            <person name="Richards S."/>
            <person name="Moran N.A."/>
        </authorList>
    </citation>
    <scope>NUCLEOTIDE SEQUENCE [LARGE SCALE GENOMIC DNA]</scope>
    <source>
        <strain evidence="1">LSR1</strain>
    </source>
</reference>
<keyword evidence="2" id="KW-1185">Reference proteome</keyword>
<accession>E0WU56</accession>
<organism evidence="1 2">
    <name type="scientific">Candidatus Regiella insecticola LSR1</name>
    <dbReference type="NCBI Taxonomy" id="663321"/>
    <lineage>
        <taxon>Bacteria</taxon>
        <taxon>Pseudomonadati</taxon>
        <taxon>Pseudomonadota</taxon>
        <taxon>Gammaproteobacteria</taxon>
        <taxon>Enterobacterales</taxon>
        <taxon>Enterobacteriaceae</taxon>
        <taxon>aphid secondary symbionts</taxon>
        <taxon>Candidatus Regiella</taxon>
    </lineage>
</organism>
<dbReference type="InterPro" id="IPR013321">
    <property type="entry name" value="Arc_rbn_hlx_hlx"/>
</dbReference>
<sequence>MRYSMTKEVQISIKMEPELRDQFRAATALHHRPAAQVMRELMRHYISNTQIPNALTADTLRKSKKGEEVSKAVDSDDLFKQLDI</sequence>
<dbReference type="HOGENOM" id="CLU_190711_0_0_6"/>
<evidence type="ECO:0000313" key="1">
    <source>
        <dbReference type="EMBL" id="EFL91462.1"/>
    </source>
</evidence>
<dbReference type="Proteomes" id="UP000005726">
    <property type="component" value="Unassembled WGS sequence"/>
</dbReference>
<proteinExistence type="predicted"/>
<protein>
    <submittedName>
        <fullName evidence="1">Addiction module</fullName>
    </submittedName>
</protein>
<dbReference type="AlphaFoldDB" id="E0WU56"/>
<dbReference type="GO" id="GO:0006355">
    <property type="term" value="P:regulation of DNA-templated transcription"/>
    <property type="evidence" value="ECO:0007669"/>
    <property type="project" value="InterPro"/>
</dbReference>
<dbReference type="EMBL" id="GL379630">
    <property type="protein sequence ID" value="EFL91462.1"/>
    <property type="molecule type" value="Genomic_DNA"/>
</dbReference>
<name>E0WU56_9ENTR</name>
<dbReference type="GO" id="GO:0043565">
    <property type="term" value="F:sequence-specific DNA binding"/>
    <property type="evidence" value="ECO:0007669"/>
    <property type="project" value="UniProtKB-ARBA"/>
</dbReference>
<evidence type="ECO:0000313" key="2">
    <source>
        <dbReference type="Proteomes" id="UP000005726"/>
    </source>
</evidence>
<gene>
    <name evidence="1" type="ORF">REG_1603</name>
</gene>